<dbReference type="InterPro" id="IPR005502">
    <property type="entry name" value="Ribosyl_crysJ1"/>
</dbReference>
<sequence>MQYSLLNRFRGALLGSVLGEMKGSQGQDQNRLELSPVRLSEEIATNIEINLQLPWNDIAVSCAQSLIRCGRLDLKDLVRHNYYLLPENMSVSCSEAAIATLPVGLFFHEHEVTLQQKLTIAASTLMPDCGNSLGVLAVGYAIAQALTEKLHPLSLIPQILTYLDDVQTPFTQQLSIVQTELTHGAGLEKVVNQLCRNSNHSTTPIALAFYCFLSTPQDFRLSLLRALRTNYHPQTTAALTGALSGAYNSLLGIPLGWRIACDRNNKLEVIQLAERLLAVWSGVYDTSTTYDSDQVAIAAPRVIQPRLGGY</sequence>
<evidence type="ECO:0000313" key="3">
    <source>
        <dbReference type="Proteomes" id="UP000010472"/>
    </source>
</evidence>
<dbReference type="SUPFAM" id="SSF101478">
    <property type="entry name" value="ADP-ribosylglycohydrolase"/>
    <property type="match status" value="1"/>
</dbReference>
<evidence type="ECO:0000313" key="2">
    <source>
        <dbReference type="EMBL" id="AFZ11124.1"/>
    </source>
</evidence>
<dbReference type="KEGG" id="cep:Cri9333_0124"/>
<dbReference type="Gene3D" id="1.10.4080.10">
    <property type="entry name" value="ADP-ribosylation/Crystallin J1"/>
    <property type="match status" value="1"/>
</dbReference>
<keyword evidence="1" id="KW-0460">Magnesium</keyword>
<dbReference type="PATRIC" id="fig|1173022.3.peg.134"/>
<dbReference type="RefSeq" id="WP_015201268.1">
    <property type="nucleotide sequence ID" value="NC_019753.1"/>
</dbReference>
<dbReference type="AlphaFoldDB" id="K9VU89"/>
<feature type="binding site" evidence="1">
    <location>
        <position position="235"/>
    </location>
    <ligand>
        <name>Mg(2+)</name>
        <dbReference type="ChEBI" id="CHEBI:18420"/>
        <label>1</label>
    </ligand>
</feature>
<comment type="cofactor">
    <cofactor evidence="1">
        <name>Mg(2+)</name>
        <dbReference type="ChEBI" id="CHEBI:18420"/>
    </cofactor>
    <text evidence="1">Binds 2 magnesium ions per subunit.</text>
</comment>
<dbReference type="Proteomes" id="UP000010472">
    <property type="component" value="Chromosome"/>
</dbReference>
<organism evidence="2 3">
    <name type="scientific">Crinalium epipsammum PCC 9333</name>
    <dbReference type="NCBI Taxonomy" id="1173022"/>
    <lineage>
        <taxon>Bacteria</taxon>
        <taxon>Bacillati</taxon>
        <taxon>Cyanobacteriota</taxon>
        <taxon>Cyanophyceae</taxon>
        <taxon>Gomontiellales</taxon>
        <taxon>Gomontiellaceae</taxon>
        <taxon>Crinalium</taxon>
    </lineage>
</organism>
<dbReference type="eggNOG" id="COG1397">
    <property type="taxonomic scope" value="Bacteria"/>
</dbReference>
<keyword evidence="1" id="KW-0479">Metal-binding</keyword>
<dbReference type="HOGENOM" id="CLU_078460_0_0_3"/>
<accession>K9VU89</accession>
<gene>
    <name evidence="2" type="ORF">Cri9333_0124</name>
</gene>
<proteinExistence type="predicted"/>
<reference evidence="2 3" key="1">
    <citation type="submission" date="2012-06" db="EMBL/GenBank/DDBJ databases">
        <title>Finished chromosome of genome of Crinalium epipsammum PCC 9333.</title>
        <authorList>
            <consortium name="US DOE Joint Genome Institute"/>
            <person name="Gugger M."/>
            <person name="Coursin T."/>
            <person name="Rippka R."/>
            <person name="Tandeau De Marsac N."/>
            <person name="Huntemann M."/>
            <person name="Wei C.-L."/>
            <person name="Han J."/>
            <person name="Detter J.C."/>
            <person name="Han C."/>
            <person name="Tapia R."/>
            <person name="Davenport K."/>
            <person name="Daligault H."/>
            <person name="Erkkila T."/>
            <person name="Gu W."/>
            <person name="Munk A.C.C."/>
            <person name="Teshima H."/>
            <person name="Xu Y."/>
            <person name="Chain P."/>
            <person name="Chen A."/>
            <person name="Krypides N."/>
            <person name="Mavromatis K."/>
            <person name="Markowitz V."/>
            <person name="Szeto E."/>
            <person name="Ivanova N."/>
            <person name="Mikhailova N."/>
            <person name="Ovchinnikova G."/>
            <person name="Pagani I."/>
            <person name="Pati A."/>
            <person name="Goodwin L."/>
            <person name="Peters L."/>
            <person name="Pitluck S."/>
            <person name="Woyke T."/>
            <person name="Kerfeld C."/>
        </authorList>
    </citation>
    <scope>NUCLEOTIDE SEQUENCE [LARGE SCALE GENOMIC DNA]</scope>
    <source>
        <strain evidence="2 3">PCC 9333</strain>
    </source>
</reference>
<protein>
    <submittedName>
        <fullName evidence="2">ADP-ribosylation/Crystallin J1</fullName>
    </submittedName>
</protein>
<evidence type="ECO:0000256" key="1">
    <source>
        <dbReference type="PIRSR" id="PIRSR605502-1"/>
    </source>
</evidence>
<keyword evidence="3" id="KW-1185">Reference proteome</keyword>
<dbReference type="InterPro" id="IPR036705">
    <property type="entry name" value="Ribosyl_crysJ1_sf"/>
</dbReference>
<name>K9VU89_9CYAN</name>
<dbReference type="EMBL" id="CP003620">
    <property type="protein sequence ID" value="AFZ11124.1"/>
    <property type="molecule type" value="Genomic_DNA"/>
</dbReference>
<dbReference type="OrthoDB" id="574287at2"/>
<dbReference type="GO" id="GO:0046872">
    <property type="term" value="F:metal ion binding"/>
    <property type="evidence" value="ECO:0007669"/>
    <property type="project" value="UniProtKB-KW"/>
</dbReference>
<dbReference type="Pfam" id="PF03747">
    <property type="entry name" value="ADP_ribosyl_GH"/>
    <property type="match status" value="1"/>
</dbReference>
<dbReference type="STRING" id="1173022.Cri9333_0124"/>